<feature type="transmembrane region" description="Helical" evidence="6">
    <location>
        <begin position="82"/>
        <end position="101"/>
    </location>
</feature>
<dbReference type="GO" id="GO:0005886">
    <property type="term" value="C:plasma membrane"/>
    <property type="evidence" value="ECO:0007669"/>
    <property type="project" value="UniProtKB-SubCell"/>
</dbReference>
<name>A0A6I6HIL2_VARPD</name>
<dbReference type="PANTHER" id="PTHR30250">
    <property type="entry name" value="PST FAMILY PREDICTED COLANIC ACID TRANSPORTER"/>
    <property type="match status" value="1"/>
</dbReference>
<evidence type="ECO:0000256" key="1">
    <source>
        <dbReference type="ARBA" id="ARBA00004651"/>
    </source>
</evidence>
<evidence type="ECO:0000256" key="3">
    <source>
        <dbReference type="ARBA" id="ARBA00022692"/>
    </source>
</evidence>
<dbReference type="AlphaFoldDB" id="A0A6I6HIL2"/>
<gene>
    <name evidence="7" type="ORF">GOQ09_06050</name>
</gene>
<feature type="transmembrane region" description="Helical" evidence="6">
    <location>
        <begin position="107"/>
        <end position="123"/>
    </location>
</feature>
<dbReference type="OrthoDB" id="8957207at2"/>
<evidence type="ECO:0000256" key="6">
    <source>
        <dbReference type="SAM" id="Phobius"/>
    </source>
</evidence>
<comment type="subcellular location">
    <subcellularLocation>
        <location evidence="1">Cell membrane</location>
        <topology evidence="1">Multi-pass membrane protein</topology>
    </subcellularLocation>
</comment>
<keyword evidence="4 6" id="KW-1133">Transmembrane helix</keyword>
<feature type="transmembrane region" description="Helical" evidence="6">
    <location>
        <begin position="243"/>
        <end position="264"/>
    </location>
</feature>
<evidence type="ECO:0000256" key="2">
    <source>
        <dbReference type="ARBA" id="ARBA00022475"/>
    </source>
</evidence>
<feature type="transmembrane region" description="Helical" evidence="6">
    <location>
        <begin position="166"/>
        <end position="187"/>
    </location>
</feature>
<sequence length="409" mass="44168">MASFAGIRKRLGGPIYAVADQCIYSASQLLLSFALARALSPSDFGIASAFLAIVSFQYILHTAVVHEPLLIKRYYADRSAAWWSWALVAAVSIAGFLVWQFTGFPGPLNWAGVALIIGYEIFWISRSILLVGRRFAVLCTSGILISIGYVAVLIGLKPASWTQALLWIAVIQLPFSILIAAGLKNVIAPLPAPVGAQTLTLKEASAYGWKASLSQLMSWIMTGGAILLLGSSADSAQGGLLKIYITFLLPMQYVLLALGYYILPKLAASWKSDRRKDAFRLFIKFVVFGFVVAEIGGVLLGLLGPYLVVLAFGKNYGGMDFSPFFYAPAIFGLTMCLRTGFRAAGRPGALLWCSIFGALVFGACMVMAKPPVSYIQTINAMTLGFACMAVAMMAWLFFIMRAPAAPQAR</sequence>
<keyword evidence="5 6" id="KW-0472">Membrane</keyword>
<feature type="transmembrane region" description="Helical" evidence="6">
    <location>
        <begin position="135"/>
        <end position="154"/>
    </location>
</feature>
<feature type="transmembrane region" description="Helical" evidence="6">
    <location>
        <begin position="374"/>
        <end position="399"/>
    </location>
</feature>
<keyword evidence="2" id="KW-1003">Cell membrane</keyword>
<reference evidence="7 8" key="1">
    <citation type="submission" date="2019-12" db="EMBL/GenBank/DDBJ databases">
        <title>Hybrid Genome Assemblies of two High G+C Isolates from Undergraduate Microbiology Courses.</title>
        <authorList>
            <person name="Ne Ville C.J."/>
            <person name="Enright D."/>
            <person name="Hernandez I."/>
            <person name="Dodsworth J."/>
            <person name="Orwin P.M."/>
        </authorList>
    </citation>
    <scope>NUCLEOTIDE SEQUENCE [LARGE SCALE GENOMIC DNA]</scope>
    <source>
        <strain evidence="7 8">CSUSB</strain>
    </source>
</reference>
<dbReference type="RefSeq" id="WP_157612568.1">
    <property type="nucleotide sequence ID" value="NZ_CP046622.1"/>
</dbReference>
<feature type="transmembrane region" description="Helical" evidence="6">
    <location>
        <begin position="324"/>
        <end position="341"/>
    </location>
</feature>
<dbReference type="Proteomes" id="UP000425817">
    <property type="component" value="Chromosome"/>
</dbReference>
<keyword evidence="3 6" id="KW-0812">Transmembrane</keyword>
<dbReference type="PANTHER" id="PTHR30250:SF11">
    <property type="entry name" value="O-ANTIGEN TRANSPORTER-RELATED"/>
    <property type="match status" value="1"/>
</dbReference>
<feature type="transmembrane region" description="Helical" evidence="6">
    <location>
        <begin position="207"/>
        <end position="231"/>
    </location>
</feature>
<evidence type="ECO:0000256" key="4">
    <source>
        <dbReference type="ARBA" id="ARBA00022989"/>
    </source>
</evidence>
<protein>
    <submittedName>
        <fullName evidence="7">Oligosaccharide flippase family protein</fullName>
    </submittedName>
</protein>
<organism evidence="7 8">
    <name type="scientific">Variovorax paradoxus</name>
    <dbReference type="NCBI Taxonomy" id="34073"/>
    <lineage>
        <taxon>Bacteria</taxon>
        <taxon>Pseudomonadati</taxon>
        <taxon>Pseudomonadota</taxon>
        <taxon>Betaproteobacteria</taxon>
        <taxon>Burkholderiales</taxon>
        <taxon>Comamonadaceae</taxon>
        <taxon>Variovorax</taxon>
    </lineage>
</organism>
<evidence type="ECO:0000313" key="7">
    <source>
        <dbReference type="EMBL" id="QGW81167.1"/>
    </source>
</evidence>
<feature type="transmembrane region" description="Helical" evidence="6">
    <location>
        <begin position="285"/>
        <end position="312"/>
    </location>
</feature>
<proteinExistence type="predicted"/>
<dbReference type="InterPro" id="IPR050833">
    <property type="entry name" value="Poly_Biosynth_Transport"/>
</dbReference>
<accession>A0A6I6HIL2</accession>
<feature type="transmembrane region" description="Helical" evidence="6">
    <location>
        <begin position="348"/>
        <end position="368"/>
    </location>
</feature>
<evidence type="ECO:0000313" key="8">
    <source>
        <dbReference type="Proteomes" id="UP000425817"/>
    </source>
</evidence>
<evidence type="ECO:0000256" key="5">
    <source>
        <dbReference type="ARBA" id="ARBA00023136"/>
    </source>
</evidence>
<dbReference type="EMBL" id="CP046622">
    <property type="protein sequence ID" value="QGW81167.1"/>
    <property type="molecule type" value="Genomic_DNA"/>
</dbReference>